<proteinExistence type="predicted"/>
<dbReference type="InterPro" id="IPR009057">
    <property type="entry name" value="Homeodomain-like_sf"/>
</dbReference>
<name>A0A6J4IKT2_9ACTN</name>
<protein>
    <recommendedName>
        <fullName evidence="5">HTH tetR-type domain-containing protein</fullName>
    </recommendedName>
</protein>
<dbReference type="GO" id="GO:0000976">
    <property type="term" value="F:transcription cis-regulatory region binding"/>
    <property type="evidence" value="ECO:0007669"/>
    <property type="project" value="TreeGrafter"/>
</dbReference>
<dbReference type="PRINTS" id="PR00455">
    <property type="entry name" value="HTHTETR"/>
</dbReference>
<reference evidence="6" key="1">
    <citation type="submission" date="2020-02" db="EMBL/GenBank/DDBJ databases">
        <authorList>
            <person name="Meier V. D."/>
        </authorList>
    </citation>
    <scope>NUCLEOTIDE SEQUENCE</scope>
    <source>
        <strain evidence="6">AVDCRST_MAG10</strain>
    </source>
</reference>
<feature type="DNA-binding region" description="H-T-H motif" evidence="4">
    <location>
        <begin position="38"/>
        <end position="57"/>
    </location>
</feature>
<dbReference type="EMBL" id="CADCTB010000144">
    <property type="protein sequence ID" value="CAA9253106.1"/>
    <property type="molecule type" value="Genomic_DNA"/>
</dbReference>
<gene>
    <name evidence="6" type="ORF">AVDCRST_MAG10-2271</name>
</gene>
<dbReference type="PROSITE" id="PS50977">
    <property type="entry name" value="HTH_TETR_2"/>
    <property type="match status" value="1"/>
</dbReference>
<dbReference type="InterPro" id="IPR001647">
    <property type="entry name" value="HTH_TetR"/>
</dbReference>
<accession>A0A6J4IKT2</accession>
<evidence type="ECO:0000259" key="5">
    <source>
        <dbReference type="PROSITE" id="PS50977"/>
    </source>
</evidence>
<evidence type="ECO:0000256" key="4">
    <source>
        <dbReference type="PROSITE-ProRule" id="PRU00335"/>
    </source>
</evidence>
<evidence type="ECO:0000313" key="6">
    <source>
        <dbReference type="EMBL" id="CAA9253106.1"/>
    </source>
</evidence>
<keyword evidence="3" id="KW-0804">Transcription</keyword>
<evidence type="ECO:0000256" key="3">
    <source>
        <dbReference type="ARBA" id="ARBA00023163"/>
    </source>
</evidence>
<dbReference type="PANTHER" id="PTHR30055:SF234">
    <property type="entry name" value="HTH-TYPE TRANSCRIPTIONAL REGULATOR BETI"/>
    <property type="match status" value="1"/>
</dbReference>
<evidence type="ECO:0000256" key="2">
    <source>
        <dbReference type="ARBA" id="ARBA00023125"/>
    </source>
</evidence>
<sequence>MKRTYTMGDRADAVDTTRQRILAAARTLFFENWYDDVTLNGIASAAGVSHQTVLNHFGSKDGVLSAVTETLHAETAGLRSAAEPGNTDAAVQALVAQYETSGLANFRATCEEHRVPALKAALDDARIWHREWVERTFAHALPASGTARRQKIAAYLAATEVAAWKSLRHDYGFSKRDTAAAITTLIKALEVQP</sequence>
<dbReference type="InterPro" id="IPR050109">
    <property type="entry name" value="HTH-type_TetR-like_transc_reg"/>
</dbReference>
<keyword evidence="1" id="KW-0805">Transcription regulation</keyword>
<dbReference type="Gene3D" id="1.10.357.10">
    <property type="entry name" value="Tetracycline Repressor, domain 2"/>
    <property type="match status" value="1"/>
</dbReference>
<dbReference type="PANTHER" id="PTHR30055">
    <property type="entry name" value="HTH-TYPE TRANSCRIPTIONAL REGULATOR RUTR"/>
    <property type="match status" value="1"/>
</dbReference>
<evidence type="ECO:0000256" key="1">
    <source>
        <dbReference type="ARBA" id="ARBA00023015"/>
    </source>
</evidence>
<dbReference type="GO" id="GO:0003700">
    <property type="term" value="F:DNA-binding transcription factor activity"/>
    <property type="evidence" value="ECO:0007669"/>
    <property type="project" value="TreeGrafter"/>
</dbReference>
<organism evidence="6">
    <name type="scientific">uncultured Acidimicrobiales bacterium</name>
    <dbReference type="NCBI Taxonomy" id="310071"/>
    <lineage>
        <taxon>Bacteria</taxon>
        <taxon>Bacillati</taxon>
        <taxon>Actinomycetota</taxon>
        <taxon>Acidimicrobiia</taxon>
        <taxon>Acidimicrobiales</taxon>
        <taxon>environmental samples</taxon>
    </lineage>
</organism>
<dbReference type="SUPFAM" id="SSF46689">
    <property type="entry name" value="Homeodomain-like"/>
    <property type="match status" value="1"/>
</dbReference>
<feature type="domain" description="HTH tetR-type" evidence="5">
    <location>
        <begin position="15"/>
        <end position="75"/>
    </location>
</feature>
<keyword evidence="2 4" id="KW-0238">DNA-binding</keyword>
<dbReference type="Pfam" id="PF00440">
    <property type="entry name" value="TetR_N"/>
    <property type="match status" value="1"/>
</dbReference>
<dbReference type="AlphaFoldDB" id="A0A6J4IKT2"/>